<keyword evidence="4" id="KW-0456">Lyase</keyword>
<dbReference type="RefSeq" id="WP_002431546.1">
    <property type="nucleotide sequence ID" value="NZ_AP027926.1"/>
</dbReference>
<dbReference type="GO" id="GO:0016846">
    <property type="term" value="F:carbon-sulfur lyase activity"/>
    <property type="evidence" value="ECO:0007669"/>
    <property type="project" value="InterPro"/>
</dbReference>
<dbReference type="Gene3D" id="3.90.1590.10">
    <property type="entry name" value="glutathione-dependent formaldehyde- activating enzyme (gfa)"/>
    <property type="match status" value="1"/>
</dbReference>
<evidence type="ECO:0000256" key="3">
    <source>
        <dbReference type="ARBA" id="ARBA00022833"/>
    </source>
</evidence>
<organism evidence="5 6">
    <name type="scientific">Escherichia fergusonii</name>
    <dbReference type="NCBI Taxonomy" id="564"/>
    <lineage>
        <taxon>Bacteria</taxon>
        <taxon>Pseudomonadati</taxon>
        <taxon>Pseudomonadota</taxon>
        <taxon>Gammaproteobacteria</taxon>
        <taxon>Enterobacterales</taxon>
        <taxon>Enterobacteriaceae</taxon>
        <taxon>Escherichia</taxon>
    </lineage>
</organism>
<dbReference type="InterPro" id="IPR011057">
    <property type="entry name" value="Mss4-like_sf"/>
</dbReference>
<dbReference type="PANTHER" id="PTHR33337">
    <property type="entry name" value="GFA DOMAIN-CONTAINING PROTEIN"/>
    <property type="match status" value="1"/>
</dbReference>
<dbReference type="InterPro" id="IPR006913">
    <property type="entry name" value="CENP-V/GFA"/>
</dbReference>
<accession>A0A7K4I251</accession>
<evidence type="ECO:0000256" key="1">
    <source>
        <dbReference type="ARBA" id="ARBA00005495"/>
    </source>
</evidence>
<evidence type="ECO:0000313" key="6">
    <source>
        <dbReference type="Proteomes" id="UP000510927"/>
    </source>
</evidence>
<dbReference type="EMBL" id="CP055675">
    <property type="protein sequence ID" value="QLN00357.1"/>
    <property type="molecule type" value="Genomic_DNA"/>
</dbReference>
<protein>
    <submittedName>
        <fullName evidence="5">GFA family protein</fullName>
    </submittedName>
</protein>
<dbReference type="Pfam" id="PF04828">
    <property type="entry name" value="GFA"/>
    <property type="match status" value="1"/>
</dbReference>
<evidence type="ECO:0000313" key="5">
    <source>
        <dbReference type="EMBL" id="QLN00357.1"/>
    </source>
</evidence>
<evidence type="ECO:0000256" key="2">
    <source>
        <dbReference type="ARBA" id="ARBA00022723"/>
    </source>
</evidence>
<evidence type="ECO:0000256" key="4">
    <source>
        <dbReference type="ARBA" id="ARBA00023239"/>
    </source>
</evidence>
<dbReference type="GO" id="GO:0046872">
    <property type="term" value="F:metal ion binding"/>
    <property type="evidence" value="ECO:0007669"/>
    <property type="project" value="UniProtKB-KW"/>
</dbReference>
<dbReference type="SUPFAM" id="SSF51316">
    <property type="entry name" value="Mss4-like"/>
    <property type="match status" value="1"/>
</dbReference>
<proteinExistence type="inferred from homology"/>
<dbReference type="AlphaFoldDB" id="A0A7K4I251"/>
<name>A0A7K4I251_ESCFE</name>
<comment type="similarity">
    <text evidence="1">Belongs to the Gfa family.</text>
</comment>
<keyword evidence="3" id="KW-0862">Zinc</keyword>
<keyword evidence="2" id="KW-0479">Metal-binding</keyword>
<reference evidence="5 6" key="1">
    <citation type="submission" date="2020-06" db="EMBL/GenBank/DDBJ databases">
        <title>REHAB project genomes.</title>
        <authorList>
            <person name="Shaw L.P."/>
        </authorList>
    </citation>
    <scope>NUCLEOTIDE SEQUENCE [LARGE SCALE GENOMIC DNA]</scope>
    <source>
        <strain evidence="5 6">RHB28-C13</strain>
    </source>
</reference>
<sequence>MQQVTGLCLCGQSHFIVNIKSLDVCACHCTLCQKWSGGIAMYLEASESPVMSAQSPPPPFFASTPHGRRYFCAGCGCPLWLTLTKNHRVFVPWTLLELSDLDRRRLVLAAEIYTETQPQFWHLTGQYARLTGKEVEAMDNTCQITLETLTPDRPLQPVT</sequence>
<gene>
    <name evidence="5" type="ORF">HVY52_11285</name>
</gene>
<dbReference type="PROSITE" id="PS51891">
    <property type="entry name" value="CENP_V_GFA"/>
    <property type="match status" value="1"/>
</dbReference>
<dbReference type="Proteomes" id="UP000510927">
    <property type="component" value="Chromosome"/>
</dbReference>
<dbReference type="GeneID" id="75057471"/>
<dbReference type="PANTHER" id="PTHR33337:SF40">
    <property type="entry name" value="CENP-V_GFA DOMAIN-CONTAINING PROTEIN-RELATED"/>
    <property type="match status" value="1"/>
</dbReference>